<feature type="transmembrane region" description="Helical" evidence="2">
    <location>
        <begin position="235"/>
        <end position="259"/>
    </location>
</feature>
<keyword evidence="2" id="KW-0812">Transmembrane</keyword>
<organism evidence="3 4">
    <name type="scientific">Streptococcus loxodontisalivarius</name>
    <dbReference type="NCBI Taxonomy" id="1349415"/>
    <lineage>
        <taxon>Bacteria</taxon>
        <taxon>Bacillati</taxon>
        <taxon>Bacillota</taxon>
        <taxon>Bacilli</taxon>
        <taxon>Lactobacillales</taxon>
        <taxon>Streptococcaceae</taxon>
        <taxon>Streptococcus</taxon>
    </lineage>
</organism>
<proteinExistence type="predicted"/>
<feature type="transmembrane region" description="Helical" evidence="2">
    <location>
        <begin position="179"/>
        <end position="197"/>
    </location>
</feature>
<gene>
    <name evidence="3" type="ORF">JOC28_001742</name>
</gene>
<keyword evidence="2" id="KW-1133">Transmembrane helix</keyword>
<dbReference type="EMBL" id="JAFBEH010000043">
    <property type="protein sequence ID" value="MBM7643434.1"/>
    <property type="molecule type" value="Genomic_DNA"/>
</dbReference>
<comment type="caution">
    <text evidence="3">The sequence shown here is derived from an EMBL/GenBank/DDBJ whole genome shotgun (WGS) entry which is preliminary data.</text>
</comment>
<evidence type="ECO:0000313" key="4">
    <source>
        <dbReference type="Proteomes" id="UP000697472"/>
    </source>
</evidence>
<evidence type="ECO:0000313" key="3">
    <source>
        <dbReference type="EMBL" id="MBM7643434.1"/>
    </source>
</evidence>
<keyword evidence="2" id="KW-0472">Membrane</keyword>
<dbReference type="InterPro" id="IPR046481">
    <property type="entry name" value="DUF6574"/>
</dbReference>
<dbReference type="RefSeq" id="WP_205010288.1">
    <property type="nucleotide sequence ID" value="NZ_JAFBEH010000043.1"/>
</dbReference>
<sequence length="285" mass="31749">MKKQDWLDYFEAVNGRSPEQAEIDKAKLNGDFTEEGEEEQVVEKTAVESKESTSQAPLVDSNNSQTVVIQQVAAPSPFTIFWKQFWNWLVASWKNPTLEQVSHKYNGLTAFGLLAFFSTLAFSAAFIKAGIMDFSGFISVFVGLAFVYFSFIFGGFVVKRLVYREESFTLGASFEWFGRLLSLNLLFTALATVFAFINVNTLAFLLIAASYFVFVAASSYTLFHAKNNSSLDLFYKYMIACVAYAVIVVIFMMIGGAIAGEMIFNSVMGQFSNVVDNSIYGGFGY</sequence>
<feature type="compositionally biased region" description="Basic and acidic residues" evidence="1">
    <location>
        <begin position="41"/>
        <end position="51"/>
    </location>
</feature>
<evidence type="ECO:0000256" key="1">
    <source>
        <dbReference type="SAM" id="MobiDB-lite"/>
    </source>
</evidence>
<feature type="transmembrane region" description="Helical" evidence="2">
    <location>
        <begin position="203"/>
        <end position="223"/>
    </location>
</feature>
<feature type="region of interest" description="Disordered" evidence="1">
    <location>
        <begin position="32"/>
        <end position="58"/>
    </location>
</feature>
<reference evidence="3 4" key="1">
    <citation type="submission" date="2021-01" db="EMBL/GenBank/DDBJ databases">
        <title>Genomic Encyclopedia of Type Strains, Phase IV (KMG-IV): sequencing the most valuable type-strain genomes for metagenomic binning, comparative biology and taxonomic classification.</title>
        <authorList>
            <person name="Goeker M."/>
        </authorList>
    </citation>
    <scope>NUCLEOTIDE SEQUENCE [LARGE SCALE GENOMIC DNA]</scope>
    <source>
        <strain evidence="3 4">DSM 27382</strain>
    </source>
</reference>
<accession>A0ABS2PTS1</accession>
<protein>
    <submittedName>
        <fullName evidence="3">Uncharacterized protein</fullName>
    </submittedName>
</protein>
<feature type="transmembrane region" description="Helical" evidence="2">
    <location>
        <begin position="108"/>
        <end position="131"/>
    </location>
</feature>
<dbReference type="Proteomes" id="UP000697472">
    <property type="component" value="Unassembled WGS sequence"/>
</dbReference>
<evidence type="ECO:0000256" key="2">
    <source>
        <dbReference type="SAM" id="Phobius"/>
    </source>
</evidence>
<feature type="transmembrane region" description="Helical" evidence="2">
    <location>
        <begin position="137"/>
        <end position="158"/>
    </location>
</feature>
<keyword evidence="4" id="KW-1185">Reference proteome</keyword>
<dbReference type="Pfam" id="PF20214">
    <property type="entry name" value="DUF6574"/>
    <property type="match status" value="2"/>
</dbReference>
<name>A0ABS2PTS1_9STRE</name>